<keyword evidence="6" id="KW-0811">Translocation</keyword>
<sequence>MGMPEIMVILAVALVVIGPKKLPELARSLGKGYAEFSRSMRNVKDGISGMATDFEDETEFVRNPMGSLHKAVEDNFLGAEEKPDDWKAAAKESAKSDKPVNPAVLEMEAKKREAEKKSD</sequence>
<feature type="region of interest" description="Disordered" evidence="8">
    <location>
        <begin position="83"/>
        <end position="119"/>
    </location>
</feature>
<reference evidence="9" key="1">
    <citation type="submission" date="2018-06" db="EMBL/GenBank/DDBJ databases">
        <authorList>
            <person name="Zhirakovskaya E."/>
        </authorList>
    </citation>
    <scope>NUCLEOTIDE SEQUENCE</scope>
</reference>
<comment type="subcellular location">
    <subcellularLocation>
        <location evidence="1">Membrane</location>
        <topology evidence="1">Single-pass membrane protein</topology>
    </subcellularLocation>
</comment>
<evidence type="ECO:0000256" key="7">
    <source>
        <dbReference type="ARBA" id="ARBA00023136"/>
    </source>
</evidence>
<evidence type="ECO:0000256" key="1">
    <source>
        <dbReference type="ARBA" id="ARBA00004167"/>
    </source>
</evidence>
<proteinExistence type="predicted"/>
<protein>
    <submittedName>
        <fullName evidence="9">Twin-arginine translocation protein TatB</fullName>
    </submittedName>
</protein>
<dbReference type="EMBL" id="UOGE01000078">
    <property type="protein sequence ID" value="VAX22660.1"/>
    <property type="molecule type" value="Genomic_DNA"/>
</dbReference>
<dbReference type="GO" id="GO:0015031">
    <property type="term" value="P:protein transport"/>
    <property type="evidence" value="ECO:0007669"/>
    <property type="project" value="UniProtKB-KW"/>
</dbReference>
<feature type="compositionally biased region" description="Basic and acidic residues" evidence="8">
    <location>
        <begin position="107"/>
        <end position="119"/>
    </location>
</feature>
<evidence type="ECO:0000256" key="8">
    <source>
        <dbReference type="SAM" id="MobiDB-lite"/>
    </source>
</evidence>
<evidence type="ECO:0000256" key="5">
    <source>
        <dbReference type="ARBA" id="ARBA00022989"/>
    </source>
</evidence>
<evidence type="ECO:0000313" key="9">
    <source>
        <dbReference type="EMBL" id="VAX22660.1"/>
    </source>
</evidence>
<accession>A0A3B1CJ33</accession>
<name>A0A3B1CJ33_9ZZZZ</name>
<dbReference type="Pfam" id="PF02416">
    <property type="entry name" value="TatA_B_E"/>
    <property type="match status" value="1"/>
</dbReference>
<feature type="compositionally biased region" description="Basic and acidic residues" evidence="8">
    <location>
        <begin position="83"/>
        <end position="98"/>
    </location>
</feature>
<dbReference type="AlphaFoldDB" id="A0A3B1CJ33"/>
<evidence type="ECO:0000256" key="3">
    <source>
        <dbReference type="ARBA" id="ARBA00022692"/>
    </source>
</evidence>
<dbReference type="PANTHER" id="PTHR33162">
    <property type="entry name" value="SEC-INDEPENDENT PROTEIN TRANSLOCASE PROTEIN TATA, CHLOROPLASTIC"/>
    <property type="match status" value="1"/>
</dbReference>
<keyword evidence="5" id="KW-1133">Transmembrane helix</keyword>
<dbReference type="PANTHER" id="PTHR33162:SF1">
    <property type="entry name" value="SEC-INDEPENDENT PROTEIN TRANSLOCASE PROTEIN TATA, CHLOROPLASTIC"/>
    <property type="match status" value="1"/>
</dbReference>
<keyword evidence="4" id="KW-0653">Protein transport</keyword>
<evidence type="ECO:0000256" key="6">
    <source>
        <dbReference type="ARBA" id="ARBA00023010"/>
    </source>
</evidence>
<dbReference type="GO" id="GO:0016020">
    <property type="term" value="C:membrane"/>
    <property type="evidence" value="ECO:0007669"/>
    <property type="project" value="UniProtKB-SubCell"/>
</dbReference>
<evidence type="ECO:0000256" key="2">
    <source>
        <dbReference type="ARBA" id="ARBA00022448"/>
    </source>
</evidence>
<dbReference type="Gene3D" id="1.20.5.3310">
    <property type="match status" value="1"/>
</dbReference>
<evidence type="ECO:0000256" key="4">
    <source>
        <dbReference type="ARBA" id="ARBA00022927"/>
    </source>
</evidence>
<gene>
    <name evidence="9" type="ORF">MNBD_NITROSPINAE02-1884</name>
</gene>
<dbReference type="InterPro" id="IPR003369">
    <property type="entry name" value="TatA/B/E"/>
</dbReference>
<organism evidence="9">
    <name type="scientific">hydrothermal vent metagenome</name>
    <dbReference type="NCBI Taxonomy" id="652676"/>
    <lineage>
        <taxon>unclassified sequences</taxon>
        <taxon>metagenomes</taxon>
        <taxon>ecological metagenomes</taxon>
    </lineage>
</organism>
<keyword evidence="2" id="KW-0813">Transport</keyword>
<keyword evidence="3" id="KW-0812">Transmembrane</keyword>
<keyword evidence="7" id="KW-0472">Membrane</keyword>